<dbReference type="SUPFAM" id="SSF53955">
    <property type="entry name" value="Lysozyme-like"/>
    <property type="match status" value="1"/>
</dbReference>
<dbReference type="PANTHER" id="PTHR11407">
    <property type="entry name" value="LYSOZYME C"/>
    <property type="match status" value="1"/>
</dbReference>
<reference evidence="9" key="1">
    <citation type="submission" date="2017-02" db="EMBL/GenBank/DDBJ databases">
        <title>Parasitoid Jewel Wasp Mounts Multi-Pronged Neurochemical Attack to Hijack a Host Brain.</title>
        <authorList>
            <person name="Arvidson R.S."/>
            <person name="Kaiser M."/>
            <person name="Libersat F."/>
            <person name="Adams M.E."/>
        </authorList>
    </citation>
    <scope>NUCLEOTIDE SEQUENCE</scope>
    <source>
        <strain evidence="9">195</strain>
    </source>
</reference>
<organism evidence="9">
    <name type="scientific">Ampulex compressa</name>
    <name type="common">Emerald cockroach wasp</name>
    <dbReference type="NCBI Taxonomy" id="860918"/>
    <lineage>
        <taxon>Eukaryota</taxon>
        <taxon>Metazoa</taxon>
        <taxon>Ecdysozoa</taxon>
        <taxon>Arthropoda</taxon>
        <taxon>Hexapoda</taxon>
        <taxon>Insecta</taxon>
        <taxon>Pterygota</taxon>
        <taxon>Neoptera</taxon>
        <taxon>Endopterygota</taxon>
        <taxon>Hymenoptera</taxon>
        <taxon>Apocrita</taxon>
        <taxon>Aculeata</taxon>
        <taxon>Apoidea</taxon>
        <taxon>Ampulicidae</taxon>
        <taxon>Ampulicini</taxon>
        <taxon>Ampulex</taxon>
    </lineage>
</organism>
<dbReference type="PANTHER" id="PTHR11407:SF63">
    <property type="entry name" value="LYSOZYME C"/>
    <property type="match status" value="1"/>
</dbReference>
<dbReference type="InterPro" id="IPR019799">
    <property type="entry name" value="Glyco_hydro_22_CS"/>
</dbReference>
<dbReference type="InterPro" id="IPR023346">
    <property type="entry name" value="Lysozyme-like_dom_sf"/>
</dbReference>
<comment type="catalytic activity">
    <reaction evidence="1">
        <text>Hydrolysis of (1-&gt;4)-beta-linkages between N-acetylmuramic acid and N-acetyl-D-glucosamine residues in a peptidoglycan and between N-acetyl-D-glucosamine residues in chitodextrins.</text>
        <dbReference type="EC" id="3.2.1.17"/>
    </reaction>
</comment>
<dbReference type="PRINTS" id="PR00135">
    <property type="entry name" value="LYZLACT"/>
</dbReference>
<evidence type="ECO:0000256" key="4">
    <source>
        <dbReference type="ARBA" id="ARBA00023157"/>
    </source>
</evidence>
<comment type="similarity">
    <text evidence="6">Belongs to the glycosyl hydrolase 22 family.</text>
</comment>
<keyword evidence="4" id="KW-1015">Disulfide bond</keyword>
<evidence type="ECO:0000256" key="6">
    <source>
        <dbReference type="RuleBase" id="RU004440"/>
    </source>
</evidence>
<keyword evidence="5" id="KW-0326">Glycosidase</keyword>
<dbReference type="PROSITE" id="PS51348">
    <property type="entry name" value="GLYCOSYL_HYDROL_F22_2"/>
    <property type="match status" value="1"/>
</dbReference>
<proteinExistence type="evidence at transcript level"/>
<evidence type="ECO:0000256" key="5">
    <source>
        <dbReference type="ARBA" id="ARBA00023295"/>
    </source>
</evidence>
<name>A0A1W6EW63_AMPCP</name>
<keyword evidence="7" id="KW-0732">Signal</keyword>
<dbReference type="EMBL" id="KY563568">
    <property type="protein sequence ID" value="ARK19977.1"/>
    <property type="molecule type" value="mRNA"/>
</dbReference>
<feature type="signal peptide" evidence="7">
    <location>
        <begin position="1"/>
        <end position="22"/>
    </location>
</feature>
<dbReference type="GO" id="GO:0003796">
    <property type="term" value="F:lysozyme activity"/>
    <property type="evidence" value="ECO:0007669"/>
    <property type="project" value="UniProtKB-EC"/>
</dbReference>
<feature type="chain" id="PRO_5012258507" description="lysozyme" evidence="7">
    <location>
        <begin position="23"/>
        <end position="146"/>
    </location>
</feature>
<dbReference type="InterPro" id="IPR001916">
    <property type="entry name" value="Glyco_hydro_22"/>
</dbReference>
<evidence type="ECO:0000256" key="1">
    <source>
        <dbReference type="ARBA" id="ARBA00000632"/>
    </source>
</evidence>
<dbReference type="OrthoDB" id="6692707at2759"/>
<dbReference type="Pfam" id="PF00062">
    <property type="entry name" value="Lys"/>
    <property type="match status" value="1"/>
</dbReference>
<dbReference type="SMART" id="SM00263">
    <property type="entry name" value="LYZ1"/>
    <property type="match status" value="1"/>
</dbReference>
<dbReference type="Gene3D" id="1.10.530.10">
    <property type="match status" value="1"/>
</dbReference>
<evidence type="ECO:0000256" key="7">
    <source>
        <dbReference type="SAM" id="SignalP"/>
    </source>
</evidence>
<evidence type="ECO:0000256" key="2">
    <source>
        <dbReference type="ARBA" id="ARBA00012732"/>
    </source>
</evidence>
<keyword evidence="3" id="KW-0929">Antimicrobial</keyword>
<feature type="domain" description="Glycosyl hydrolases family 22 (GH22)" evidence="8">
    <location>
        <begin position="93"/>
        <end position="111"/>
    </location>
</feature>
<dbReference type="PROSITE" id="PS00128">
    <property type="entry name" value="GLYCOSYL_HYDROL_F22_1"/>
    <property type="match status" value="1"/>
</dbReference>
<keyword evidence="5" id="KW-0378">Hydrolase</keyword>
<evidence type="ECO:0000313" key="9">
    <source>
        <dbReference type="EMBL" id="ARK19977.1"/>
    </source>
</evidence>
<dbReference type="AlphaFoldDB" id="A0A1W6EW63"/>
<dbReference type="EC" id="3.2.1.17" evidence="2"/>
<evidence type="ECO:0000256" key="3">
    <source>
        <dbReference type="ARBA" id="ARBA00022638"/>
    </source>
</evidence>
<sequence length="146" mass="16342">MRLLWPLVCLLLALLGDRSAEGKELTVCEAVRELAKARISRSLFSNWVCLMQSSSSLRTDLVTGPKGASSYSYGILQIGSGKWCARGRVGGTCNKRCEDFIDNDIQDDIQCAKKILDSEGFKYWPEWTKKCKNKPLPAVGHCARRR</sequence>
<accession>A0A1W6EW63</accession>
<dbReference type="GO" id="GO:0042742">
    <property type="term" value="P:defense response to bacterium"/>
    <property type="evidence" value="ECO:0007669"/>
    <property type="project" value="UniProtKB-KW"/>
</dbReference>
<dbReference type="CDD" id="cd16899">
    <property type="entry name" value="LYZ_C_invert"/>
    <property type="match status" value="1"/>
</dbReference>
<evidence type="ECO:0000259" key="8">
    <source>
        <dbReference type="PROSITE" id="PS00128"/>
    </source>
</evidence>
<dbReference type="GO" id="GO:0031640">
    <property type="term" value="P:killing of cells of another organism"/>
    <property type="evidence" value="ECO:0007669"/>
    <property type="project" value="UniProtKB-KW"/>
</dbReference>
<keyword evidence="3" id="KW-0081">Bacteriolytic enzyme</keyword>
<protein>
    <recommendedName>
        <fullName evidence="2">lysozyme</fullName>
        <ecNumber evidence="2">3.2.1.17</ecNumber>
    </recommendedName>
</protein>